<gene>
    <name evidence="2" type="ORF">Anas_05254</name>
</gene>
<protein>
    <submittedName>
        <fullName evidence="2">Uncharacterized protein</fullName>
    </submittedName>
</protein>
<sequence>MILGIAIIEDSECCCCCCCRSTSSCCPCSSCCISPVNMCKIQGKTVCSCGKLFLGARCPRKSLPVVCDVTGASLPPPLDSSSPVTPDPKAPPSLFPSSLGAADPTTSPGTSSSKNKKCSPFSFENFLKNRSKNWGLKETFLQRKRKGRADEGSRGHDPKALRSTDEVGDREGFISKLGPYGREYLPSITGLLTSPYDSWNVDILRSEEDIGSQHKFEPSATESSCISGEEVSELDDESEEDRDADGSDTEGVAPPLQSSPCPHEERRSSERYFPRSHHSSSGRKTKRKHRKKHFKP</sequence>
<evidence type="ECO:0000256" key="1">
    <source>
        <dbReference type="SAM" id="MobiDB-lite"/>
    </source>
</evidence>
<dbReference type="AlphaFoldDB" id="A0A5N5TP69"/>
<dbReference type="Proteomes" id="UP000326759">
    <property type="component" value="Unassembled WGS sequence"/>
</dbReference>
<feature type="compositionally biased region" description="Pro residues" evidence="1">
    <location>
        <begin position="85"/>
        <end position="94"/>
    </location>
</feature>
<feature type="compositionally biased region" description="Basic and acidic residues" evidence="1">
    <location>
        <begin position="262"/>
        <end position="273"/>
    </location>
</feature>
<comment type="caution">
    <text evidence="2">The sequence shown here is derived from an EMBL/GenBank/DDBJ whole genome shotgun (WGS) entry which is preliminary data.</text>
</comment>
<feature type="region of interest" description="Disordered" evidence="1">
    <location>
        <begin position="77"/>
        <end position="117"/>
    </location>
</feature>
<organism evidence="2 3">
    <name type="scientific">Armadillidium nasatum</name>
    <dbReference type="NCBI Taxonomy" id="96803"/>
    <lineage>
        <taxon>Eukaryota</taxon>
        <taxon>Metazoa</taxon>
        <taxon>Ecdysozoa</taxon>
        <taxon>Arthropoda</taxon>
        <taxon>Crustacea</taxon>
        <taxon>Multicrustacea</taxon>
        <taxon>Malacostraca</taxon>
        <taxon>Eumalacostraca</taxon>
        <taxon>Peracarida</taxon>
        <taxon>Isopoda</taxon>
        <taxon>Oniscidea</taxon>
        <taxon>Crinocheta</taxon>
        <taxon>Armadillidiidae</taxon>
        <taxon>Armadillidium</taxon>
    </lineage>
</organism>
<feature type="compositionally biased region" description="Acidic residues" evidence="1">
    <location>
        <begin position="230"/>
        <end position="248"/>
    </location>
</feature>
<dbReference type="OrthoDB" id="10469468at2759"/>
<keyword evidence="3" id="KW-1185">Reference proteome</keyword>
<evidence type="ECO:0000313" key="3">
    <source>
        <dbReference type="Proteomes" id="UP000326759"/>
    </source>
</evidence>
<feature type="region of interest" description="Disordered" evidence="1">
    <location>
        <begin position="143"/>
        <end position="172"/>
    </location>
</feature>
<name>A0A5N5TP69_9CRUS</name>
<proteinExistence type="predicted"/>
<feature type="compositionally biased region" description="Basic residues" evidence="1">
    <location>
        <begin position="274"/>
        <end position="296"/>
    </location>
</feature>
<reference evidence="2 3" key="1">
    <citation type="journal article" date="2019" name="PLoS Biol.">
        <title>Sex chromosomes control vertical transmission of feminizing Wolbachia symbionts in an isopod.</title>
        <authorList>
            <person name="Becking T."/>
            <person name="Chebbi M.A."/>
            <person name="Giraud I."/>
            <person name="Moumen B."/>
            <person name="Laverre T."/>
            <person name="Caubet Y."/>
            <person name="Peccoud J."/>
            <person name="Gilbert C."/>
            <person name="Cordaux R."/>
        </authorList>
    </citation>
    <scope>NUCLEOTIDE SEQUENCE [LARGE SCALE GENOMIC DNA]</scope>
    <source>
        <strain evidence="2">ANa2</strain>
        <tissue evidence="2">Whole body excluding digestive tract and cuticle</tissue>
    </source>
</reference>
<dbReference type="EMBL" id="SEYY01000127">
    <property type="protein sequence ID" value="KAB7507958.1"/>
    <property type="molecule type" value="Genomic_DNA"/>
</dbReference>
<evidence type="ECO:0000313" key="2">
    <source>
        <dbReference type="EMBL" id="KAB7507958.1"/>
    </source>
</evidence>
<accession>A0A5N5TP69</accession>
<feature type="compositionally biased region" description="Polar residues" evidence="1">
    <location>
        <begin position="104"/>
        <end position="113"/>
    </location>
</feature>
<feature type="compositionally biased region" description="Basic and acidic residues" evidence="1">
    <location>
        <begin position="148"/>
        <end position="172"/>
    </location>
</feature>
<feature type="region of interest" description="Disordered" evidence="1">
    <location>
        <begin position="211"/>
        <end position="296"/>
    </location>
</feature>